<proteinExistence type="predicted"/>
<dbReference type="KEGG" id="lul:LPB138_09150"/>
<sequence length="181" mass="21237">MTKKKKILIWSGLILVILAFAYYFLLPKLLLYSLSTEPRNPKIEITETYSIGWWSKQEALNVDTFEVKIVDSKLNLLNSKSLISYRIKGNLSYKKGWRPFIKEIHLSERFLTHSNDSINNPDAMIEITPVIGAEDDESYNGEKIEFDITNEKKMNSFHWGNNRIRFKCLEKMDEIILSQRK</sequence>
<keyword evidence="1" id="KW-0812">Transmembrane</keyword>
<dbReference type="OrthoDB" id="1436393at2"/>
<name>A0A1D8P8F5_9FLAO</name>
<gene>
    <name evidence="2" type="ORF">LPB138_09150</name>
</gene>
<accession>A0A1D8P8F5</accession>
<organism evidence="2 3">
    <name type="scientific">Urechidicola croceus</name>
    <dbReference type="NCBI Taxonomy" id="1850246"/>
    <lineage>
        <taxon>Bacteria</taxon>
        <taxon>Pseudomonadati</taxon>
        <taxon>Bacteroidota</taxon>
        <taxon>Flavobacteriia</taxon>
        <taxon>Flavobacteriales</taxon>
        <taxon>Flavobacteriaceae</taxon>
        <taxon>Urechidicola</taxon>
    </lineage>
</organism>
<dbReference type="EMBL" id="CP017478">
    <property type="protein sequence ID" value="AOW20832.1"/>
    <property type="molecule type" value="Genomic_DNA"/>
</dbReference>
<dbReference type="RefSeq" id="WP_070236996.1">
    <property type="nucleotide sequence ID" value="NZ_CP017478.1"/>
</dbReference>
<feature type="transmembrane region" description="Helical" evidence="1">
    <location>
        <begin position="7"/>
        <end position="25"/>
    </location>
</feature>
<evidence type="ECO:0000313" key="2">
    <source>
        <dbReference type="EMBL" id="AOW20832.1"/>
    </source>
</evidence>
<keyword evidence="3" id="KW-1185">Reference proteome</keyword>
<protein>
    <submittedName>
        <fullName evidence="2">Uncharacterized protein</fullName>
    </submittedName>
</protein>
<keyword evidence="1" id="KW-0472">Membrane</keyword>
<reference evidence="2 3" key="1">
    <citation type="submission" date="2016-10" db="EMBL/GenBank/DDBJ databases">
        <title>Lutibacter sp. LPB0138, isolated from marine gastropod.</title>
        <authorList>
            <person name="Kim E."/>
            <person name="Yi H."/>
        </authorList>
    </citation>
    <scope>NUCLEOTIDE SEQUENCE [LARGE SCALE GENOMIC DNA]</scope>
    <source>
        <strain evidence="2 3">LPB0138</strain>
    </source>
</reference>
<keyword evidence="1" id="KW-1133">Transmembrane helix</keyword>
<dbReference type="Proteomes" id="UP000176050">
    <property type="component" value="Chromosome"/>
</dbReference>
<evidence type="ECO:0000313" key="3">
    <source>
        <dbReference type="Proteomes" id="UP000176050"/>
    </source>
</evidence>
<dbReference type="AlphaFoldDB" id="A0A1D8P8F5"/>
<evidence type="ECO:0000256" key="1">
    <source>
        <dbReference type="SAM" id="Phobius"/>
    </source>
</evidence>